<dbReference type="GO" id="GO:0016301">
    <property type="term" value="F:kinase activity"/>
    <property type="evidence" value="ECO:0007669"/>
    <property type="project" value="UniProtKB-KW"/>
</dbReference>
<organism evidence="2 3">
    <name type="scientific">Alteromonas mediterranea</name>
    <dbReference type="NCBI Taxonomy" id="314275"/>
    <lineage>
        <taxon>Bacteria</taxon>
        <taxon>Pseudomonadati</taxon>
        <taxon>Pseudomonadota</taxon>
        <taxon>Gammaproteobacteria</taxon>
        <taxon>Alteromonadales</taxon>
        <taxon>Alteromonadaceae</taxon>
        <taxon>Alteromonas/Salinimonas group</taxon>
        <taxon>Alteromonas</taxon>
    </lineage>
</organism>
<dbReference type="Pfam" id="PF03976">
    <property type="entry name" value="PPK2"/>
    <property type="match status" value="1"/>
</dbReference>
<proteinExistence type="predicted"/>
<dbReference type="InterPro" id="IPR022488">
    <property type="entry name" value="PPK2-related"/>
</dbReference>
<evidence type="ECO:0000313" key="3">
    <source>
        <dbReference type="Proteomes" id="UP000061468"/>
    </source>
</evidence>
<name>A0AAC9AE37_9ALTE</name>
<gene>
    <name evidence="2" type="ORF">AV942_15590</name>
</gene>
<dbReference type="InterPro" id="IPR027417">
    <property type="entry name" value="P-loop_NTPase"/>
</dbReference>
<accession>A0AAC9AE37</accession>
<reference evidence="2 3" key="1">
    <citation type="submission" date="2015-12" db="EMBL/GenBank/DDBJ databases">
        <title>Intraspecies pangenome expansion in the marine bacterium Alteromonas.</title>
        <authorList>
            <person name="Lopez-Perez M."/>
            <person name="Rodriguez-Valera F."/>
        </authorList>
    </citation>
    <scope>NUCLEOTIDE SEQUENCE [LARGE SCALE GENOMIC DNA]</scope>
    <source>
        <strain evidence="2 3">UM8</strain>
    </source>
</reference>
<dbReference type="AlphaFoldDB" id="A0AAC9AE37"/>
<feature type="domain" description="Polyphosphate kinase-2-related" evidence="1">
    <location>
        <begin position="24"/>
        <end position="243"/>
    </location>
</feature>
<dbReference type="RefSeq" id="WP_015067907.1">
    <property type="nucleotide sequence ID" value="NZ_CAXGIV010000021.1"/>
</dbReference>
<sequence>MIDGAKKPTTPSLFDDFGSSRFKSKDEYKNALASYQEALFHVQQSYYHQKKRALIVFEGWDASGKGGAIRRLTEKLDPRGVSVFPVAKPAQSDQEKHFLYRFWKHIPPPGSLHIFDRSHYGRVLVERVNSLIERPIWQRSYREINEFEQTLSDNGVRIVKLFMHISSKEQRERFEERLHNPFKRWKLTEEDLHNRRMRNEYIAAANEMFKRTHTSYAPWHIINGEYKWQARIDVLETIVNALSEGVEVAPPPLDVNLIAQASKQLDVDEALIAQAKRSD</sequence>
<evidence type="ECO:0000259" key="1">
    <source>
        <dbReference type="Pfam" id="PF03976"/>
    </source>
</evidence>
<dbReference type="PANTHER" id="PTHR34383">
    <property type="entry name" value="POLYPHOSPHATE:AMP PHOSPHOTRANSFERASE-RELATED"/>
    <property type="match status" value="1"/>
</dbReference>
<keyword evidence="2" id="KW-0808">Transferase</keyword>
<dbReference type="Proteomes" id="UP000061468">
    <property type="component" value="Chromosome"/>
</dbReference>
<keyword evidence="2" id="KW-0418">Kinase</keyword>
<dbReference type="EMBL" id="CP013928">
    <property type="protein sequence ID" value="AMJ79611.1"/>
    <property type="molecule type" value="Genomic_DNA"/>
</dbReference>
<protein>
    <submittedName>
        <fullName evidence="2">Polyphosphate kinase</fullName>
    </submittedName>
</protein>
<dbReference type="PANTHER" id="PTHR34383:SF3">
    <property type="entry name" value="POLYPHOSPHATE:AMP PHOSPHOTRANSFERASE"/>
    <property type="match status" value="1"/>
</dbReference>
<dbReference type="SUPFAM" id="SSF52540">
    <property type="entry name" value="P-loop containing nucleoside triphosphate hydrolases"/>
    <property type="match status" value="1"/>
</dbReference>
<evidence type="ECO:0000313" key="2">
    <source>
        <dbReference type="EMBL" id="AMJ79611.1"/>
    </source>
</evidence>
<dbReference type="Gene3D" id="3.40.50.300">
    <property type="entry name" value="P-loop containing nucleotide triphosphate hydrolases"/>
    <property type="match status" value="1"/>
</dbReference>